<feature type="non-terminal residue" evidence="4">
    <location>
        <position position="1"/>
    </location>
</feature>
<dbReference type="GO" id="GO:0003676">
    <property type="term" value="F:nucleic acid binding"/>
    <property type="evidence" value="ECO:0007669"/>
    <property type="project" value="InterPro"/>
</dbReference>
<dbReference type="InterPro" id="IPR001878">
    <property type="entry name" value="Znf_CCHC"/>
</dbReference>
<comment type="caution">
    <text evidence="4">The sequence shown here is derived from an EMBL/GenBank/DDBJ whole genome shotgun (WGS) entry which is preliminary data.</text>
</comment>
<keyword evidence="1" id="KW-0479">Metal-binding</keyword>
<dbReference type="SUPFAM" id="SSF57756">
    <property type="entry name" value="Retrovirus zinc finger-like domains"/>
    <property type="match status" value="1"/>
</dbReference>
<dbReference type="EMBL" id="QJKJ01005107">
    <property type="protein sequence ID" value="RDX91488.1"/>
    <property type="molecule type" value="Genomic_DNA"/>
</dbReference>
<reference evidence="4" key="1">
    <citation type="submission" date="2018-05" db="EMBL/GenBank/DDBJ databases">
        <title>Draft genome of Mucuna pruriens seed.</title>
        <authorList>
            <person name="Nnadi N.E."/>
            <person name="Vos R."/>
            <person name="Hasami M.H."/>
            <person name="Devisetty U.K."/>
            <person name="Aguiy J.C."/>
        </authorList>
    </citation>
    <scope>NUCLEOTIDE SEQUENCE [LARGE SCALE GENOMIC DNA]</scope>
    <source>
        <strain evidence="4">JCA_2017</strain>
    </source>
</reference>
<name>A0A371GLR2_MUCPR</name>
<protein>
    <recommendedName>
        <fullName evidence="3">CCHC-type domain-containing protein</fullName>
    </recommendedName>
</protein>
<proteinExistence type="predicted"/>
<feature type="region of interest" description="Disordered" evidence="2">
    <location>
        <begin position="1"/>
        <end position="24"/>
    </location>
</feature>
<dbReference type="PROSITE" id="PS50158">
    <property type="entry name" value="ZF_CCHC"/>
    <property type="match status" value="1"/>
</dbReference>
<dbReference type="GO" id="GO:0008270">
    <property type="term" value="F:zinc ion binding"/>
    <property type="evidence" value="ECO:0007669"/>
    <property type="project" value="UniProtKB-KW"/>
</dbReference>
<evidence type="ECO:0000256" key="2">
    <source>
        <dbReference type="SAM" id="MobiDB-lite"/>
    </source>
</evidence>
<organism evidence="4 5">
    <name type="scientific">Mucuna pruriens</name>
    <name type="common">Velvet bean</name>
    <name type="synonym">Dolichos pruriens</name>
    <dbReference type="NCBI Taxonomy" id="157652"/>
    <lineage>
        <taxon>Eukaryota</taxon>
        <taxon>Viridiplantae</taxon>
        <taxon>Streptophyta</taxon>
        <taxon>Embryophyta</taxon>
        <taxon>Tracheophyta</taxon>
        <taxon>Spermatophyta</taxon>
        <taxon>Magnoliopsida</taxon>
        <taxon>eudicotyledons</taxon>
        <taxon>Gunneridae</taxon>
        <taxon>Pentapetalae</taxon>
        <taxon>rosids</taxon>
        <taxon>fabids</taxon>
        <taxon>Fabales</taxon>
        <taxon>Fabaceae</taxon>
        <taxon>Papilionoideae</taxon>
        <taxon>50 kb inversion clade</taxon>
        <taxon>NPAAA clade</taxon>
        <taxon>indigoferoid/millettioid clade</taxon>
        <taxon>Phaseoleae</taxon>
        <taxon>Mucuna</taxon>
    </lineage>
</organism>
<accession>A0A371GLR2</accession>
<evidence type="ECO:0000256" key="1">
    <source>
        <dbReference type="PROSITE-ProRule" id="PRU00047"/>
    </source>
</evidence>
<dbReference type="Proteomes" id="UP000257109">
    <property type="component" value="Unassembled WGS sequence"/>
</dbReference>
<feature type="non-terminal residue" evidence="4">
    <location>
        <position position="212"/>
    </location>
</feature>
<dbReference type="InterPro" id="IPR036875">
    <property type="entry name" value="Znf_CCHC_sf"/>
</dbReference>
<evidence type="ECO:0000259" key="3">
    <source>
        <dbReference type="PROSITE" id="PS50158"/>
    </source>
</evidence>
<keyword evidence="5" id="KW-1185">Reference proteome</keyword>
<feature type="compositionally biased region" description="Basic and acidic residues" evidence="2">
    <location>
        <begin position="1"/>
        <end position="19"/>
    </location>
</feature>
<evidence type="ECO:0000313" key="5">
    <source>
        <dbReference type="Proteomes" id="UP000257109"/>
    </source>
</evidence>
<dbReference type="AlphaFoldDB" id="A0A371GLR2"/>
<dbReference type="OrthoDB" id="1751104at2759"/>
<evidence type="ECO:0000313" key="4">
    <source>
        <dbReference type="EMBL" id="RDX91488.1"/>
    </source>
</evidence>
<gene>
    <name evidence="4" type="ORF">CR513_26525</name>
</gene>
<feature type="domain" description="CCHC-type" evidence="3">
    <location>
        <begin position="46"/>
        <end position="61"/>
    </location>
</feature>
<keyword evidence="1" id="KW-0863">Zinc-finger</keyword>
<sequence length="212" mass="22955">MENVCEKDGMQGNTHHFDNRGSTTSRGMNGIVVANNQRFEGYIDGCGMCGSIGHPPNDCPNLQEPPPPFRPQPVQESSLEDLIKQLVMNNIQFQTSGATVSTNNMQFQQNINAIMQELKAQIGQLATIINQLQFEDSGQVPSQAILNPQENMSDITVKSGMELSNLDSENSTIMLGFADSSSVANSMLAIAGSTKMAEIDNYVPIVSDLADV</sequence>
<keyword evidence="1" id="KW-0862">Zinc</keyword>